<evidence type="ECO:0000313" key="2">
    <source>
        <dbReference type="EMBL" id="CAF1005482.1"/>
    </source>
</evidence>
<dbReference type="EMBL" id="CAJOBE010009003">
    <property type="protein sequence ID" value="CAF4074854.1"/>
    <property type="molecule type" value="Genomic_DNA"/>
</dbReference>
<evidence type="ECO:0000313" key="5">
    <source>
        <dbReference type="Proteomes" id="UP000663882"/>
    </source>
</evidence>
<organism evidence="2 5">
    <name type="scientific">Rotaria sordida</name>
    <dbReference type="NCBI Taxonomy" id="392033"/>
    <lineage>
        <taxon>Eukaryota</taxon>
        <taxon>Metazoa</taxon>
        <taxon>Spiralia</taxon>
        <taxon>Gnathifera</taxon>
        <taxon>Rotifera</taxon>
        <taxon>Eurotatoria</taxon>
        <taxon>Bdelloidea</taxon>
        <taxon>Philodinida</taxon>
        <taxon>Philodinidae</taxon>
        <taxon>Rotaria</taxon>
    </lineage>
</organism>
<sequence>MSVKLKIDQSSLLRIHMLWAQKMNSSSLTSSVTPVTSSLSPTHFESTAAFTSSSSQSSITITSSSIVFFCITFSLILLF</sequence>
<protein>
    <submittedName>
        <fullName evidence="2">Uncharacterized protein</fullName>
    </submittedName>
</protein>
<keyword evidence="1" id="KW-1133">Transmembrane helix</keyword>
<keyword evidence="1" id="KW-0472">Membrane</keyword>
<gene>
    <name evidence="4" type="ORF">FNK824_LOCUS30018</name>
    <name evidence="2" type="ORF">RFH988_LOCUS14396</name>
    <name evidence="3" type="ORF">SEV965_LOCUS12497</name>
</gene>
<dbReference type="AlphaFoldDB" id="A0A814H609"/>
<dbReference type="Proteomes" id="UP000663882">
    <property type="component" value="Unassembled WGS sequence"/>
</dbReference>
<reference evidence="2" key="1">
    <citation type="submission" date="2021-02" db="EMBL/GenBank/DDBJ databases">
        <authorList>
            <person name="Nowell W R."/>
        </authorList>
    </citation>
    <scope>NUCLEOTIDE SEQUENCE</scope>
</reference>
<accession>A0A814H609</accession>
<dbReference type="Proteomes" id="UP000663889">
    <property type="component" value="Unassembled WGS sequence"/>
</dbReference>
<evidence type="ECO:0000256" key="1">
    <source>
        <dbReference type="SAM" id="Phobius"/>
    </source>
</evidence>
<dbReference type="EMBL" id="CAJNOO010000665">
    <property type="protein sequence ID" value="CAF1005482.1"/>
    <property type="molecule type" value="Genomic_DNA"/>
</dbReference>
<keyword evidence="1" id="KW-0812">Transmembrane</keyword>
<comment type="caution">
    <text evidence="2">The sequence shown here is derived from an EMBL/GenBank/DDBJ whole genome shotgun (WGS) entry which is preliminary data.</text>
</comment>
<feature type="transmembrane region" description="Helical" evidence="1">
    <location>
        <begin position="59"/>
        <end position="78"/>
    </location>
</feature>
<name>A0A814H609_9BILA</name>
<dbReference type="Proteomes" id="UP000663874">
    <property type="component" value="Unassembled WGS sequence"/>
</dbReference>
<proteinExistence type="predicted"/>
<evidence type="ECO:0000313" key="4">
    <source>
        <dbReference type="EMBL" id="CAF4074854.1"/>
    </source>
</evidence>
<dbReference type="EMBL" id="CAJNOU010000568">
    <property type="protein sequence ID" value="CAF1034643.1"/>
    <property type="molecule type" value="Genomic_DNA"/>
</dbReference>
<evidence type="ECO:0000313" key="3">
    <source>
        <dbReference type="EMBL" id="CAF1034643.1"/>
    </source>
</evidence>